<keyword evidence="2" id="KW-1133">Transmembrane helix</keyword>
<organism evidence="3 4">
    <name type="scientific">Nocardiopsis mwathae</name>
    <dbReference type="NCBI Taxonomy" id="1472723"/>
    <lineage>
        <taxon>Bacteria</taxon>
        <taxon>Bacillati</taxon>
        <taxon>Actinomycetota</taxon>
        <taxon>Actinomycetes</taxon>
        <taxon>Streptosporangiales</taxon>
        <taxon>Nocardiopsidaceae</taxon>
        <taxon>Nocardiopsis</taxon>
    </lineage>
</organism>
<comment type="caution">
    <text evidence="3">The sequence shown here is derived from an EMBL/GenBank/DDBJ whole genome shotgun (WGS) entry which is preliminary data.</text>
</comment>
<feature type="region of interest" description="Disordered" evidence="1">
    <location>
        <begin position="1"/>
        <end position="63"/>
    </location>
</feature>
<dbReference type="Proteomes" id="UP000546642">
    <property type="component" value="Unassembled WGS sequence"/>
</dbReference>
<evidence type="ECO:0008006" key="5">
    <source>
        <dbReference type="Google" id="ProtNLM"/>
    </source>
</evidence>
<evidence type="ECO:0000256" key="1">
    <source>
        <dbReference type="SAM" id="MobiDB-lite"/>
    </source>
</evidence>
<evidence type="ECO:0000256" key="2">
    <source>
        <dbReference type="SAM" id="Phobius"/>
    </source>
</evidence>
<keyword evidence="2" id="KW-0812">Transmembrane</keyword>
<accession>A0A7X0D785</accession>
<sequence length="267" mass="27211">MAQPPSGGPERGPAGPRGGPPIDPSAAGGAAAPGHLSGPTPPPSGPTAPHGPTPGYMPPVESAPKQRRGCAIAMIAGLSLAVIALLGGGVWTVIVLTGAGGDYETAPKCTIARGEALNRLVPDRTTEVDQRIKDLEGTGREGQECRWATAEDGAAVPAAARLVLVANGGDAQRDAEAQAAAALREARSDHESSELADLGDEAYTWADSHGDYAWGCVGVRISNLYTETCYTAAADFNADESISEEEALAGAEELAREVVQAILDGPE</sequence>
<evidence type="ECO:0000313" key="4">
    <source>
        <dbReference type="Proteomes" id="UP000546642"/>
    </source>
</evidence>
<proteinExistence type="predicted"/>
<protein>
    <recommendedName>
        <fullName evidence="5">DUF3558 domain-containing protein</fullName>
    </recommendedName>
</protein>
<dbReference type="AlphaFoldDB" id="A0A7X0D785"/>
<reference evidence="3 4" key="1">
    <citation type="submission" date="2020-08" db="EMBL/GenBank/DDBJ databases">
        <title>Sequencing the genomes of 1000 actinobacteria strains.</title>
        <authorList>
            <person name="Klenk H.-P."/>
        </authorList>
    </citation>
    <scope>NUCLEOTIDE SEQUENCE [LARGE SCALE GENOMIC DNA]</scope>
    <source>
        <strain evidence="3 4">DSM 46659</strain>
    </source>
</reference>
<feature type="compositionally biased region" description="Low complexity" evidence="1">
    <location>
        <begin position="24"/>
        <end position="38"/>
    </location>
</feature>
<dbReference type="EMBL" id="JACHDS010000001">
    <property type="protein sequence ID" value="MBB6172789.1"/>
    <property type="molecule type" value="Genomic_DNA"/>
</dbReference>
<dbReference type="RefSeq" id="WP_184076034.1">
    <property type="nucleotide sequence ID" value="NZ_JACHDS010000001.1"/>
</dbReference>
<keyword evidence="4" id="KW-1185">Reference proteome</keyword>
<keyword evidence="2" id="KW-0472">Membrane</keyword>
<evidence type="ECO:0000313" key="3">
    <source>
        <dbReference type="EMBL" id="MBB6172789.1"/>
    </source>
</evidence>
<gene>
    <name evidence="3" type="ORF">HNR23_002849</name>
</gene>
<feature type="compositionally biased region" description="Pro residues" evidence="1">
    <location>
        <begin position="39"/>
        <end position="57"/>
    </location>
</feature>
<name>A0A7X0D785_9ACTN</name>
<feature type="transmembrane region" description="Helical" evidence="2">
    <location>
        <begin position="71"/>
        <end position="94"/>
    </location>
</feature>